<keyword evidence="7 8" id="KW-0238">DNA-binding</keyword>
<dbReference type="GO" id="GO:0006269">
    <property type="term" value="P:DNA replication, synthesis of primer"/>
    <property type="evidence" value="ECO:0007669"/>
    <property type="project" value="UniProtKB-KW"/>
</dbReference>
<dbReference type="GO" id="GO:0006310">
    <property type="term" value="P:DNA recombination"/>
    <property type="evidence" value="ECO:0007669"/>
    <property type="project" value="InterPro"/>
</dbReference>
<keyword evidence="2 8" id="KW-0235">DNA replication</keyword>
<feature type="binding site" evidence="8">
    <location>
        <position position="415"/>
    </location>
    <ligand>
        <name>Zn(2+)</name>
        <dbReference type="ChEBI" id="CHEBI:29105"/>
        <label>1</label>
    </ligand>
</feature>
<comment type="subunit">
    <text evidence="8">Component of the replication restart primosome.</text>
</comment>
<dbReference type="HAMAP" id="MF_00983">
    <property type="entry name" value="PriA"/>
    <property type="match status" value="1"/>
</dbReference>
<dbReference type="EMBL" id="PDJD01000001">
    <property type="protein sequence ID" value="PFG19652.1"/>
    <property type="molecule type" value="Genomic_DNA"/>
</dbReference>
<feature type="binding site" evidence="8">
    <location>
        <position position="418"/>
    </location>
    <ligand>
        <name>Zn(2+)</name>
        <dbReference type="ChEBI" id="CHEBI:29105"/>
        <label>1</label>
    </ligand>
</feature>
<keyword evidence="6 8" id="KW-0067">ATP-binding</keyword>
<feature type="binding site" evidence="8">
    <location>
        <position position="454"/>
    </location>
    <ligand>
        <name>Zn(2+)</name>
        <dbReference type="ChEBI" id="CHEBI:29105"/>
        <label>1</label>
    </ligand>
</feature>
<comment type="caution">
    <text evidence="8">As this protein does not have any detectable helicase domains, it probably does not have helicase activity.</text>
</comment>
<comment type="cofactor">
    <cofactor evidence="8">
        <name>Zn(2+)</name>
        <dbReference type="ChEBI" id="CHEBI:29105"/>
    </cofactor>
    <text evidence="8">Binds 2 zinc ions per subunit.</text>
</comment>
<evidence type="ECO:0000256" key="9">
    <source>
        <dbReference type="SAM" id="MobiDB-lite"/>
    </source>
</evidence>
<comment type="caution">
    <text evidence="11">The sequence shown here is derived from an EMBL/GenBank/DDBJ whole genome shotgun (WGS) entry which is preliminary data.</text>
</comment>
<keyword evidence="12" id="KW-1185">Reference proteome</keyword>
<sequence>MTQEAGGERAGTPPLVAEVCVDLPLAHLDRPFDYRIPEHLDGADSPADVGVGTRVKVTFSGRQRDGWVLAVRAATPQDEVRALAPLKRLVSPVVALTPEIAALARRVADRYAGTLSDVLRLAVPPRHARAEAGVLTALSKVERPEPGEPSPALVGGPGAPVGGPDAPADLGPWRDVPGGEALLRRIADRQAPRAVWTLTGGPATFRDALVHAARVTLSSGRGVLVVVPDVADVDRVASHLDEALAAEVVRLVASDGPSVRARAHLRLATGLARVVVGTRSAVWAPVQHLGLAVCWDDGDDSLVEQRSPYPHAGQVLALRSEGEGAALLLASPARSVWAQHLVATGWAASLRAQRAWVRERAPRVMAPDAEDLGRSGPGEHARIPTPAWRALAEGLEHGPVLVSTPRSGYVPHLVCARCREVARCSQCEGVLAFPSARGAPVCTACGHAEAGWRCSQCGGVRLRAARIGTLRTAEELGRAFPQVPVLASEAGSIASDVDETPRIVVATPGAEPEAAGGYAAAVLLDAALATSLPGLGGGEEAMRRWMHTTSLVRSARDGGRVVVVGGGEPTLVQALVRADPVGFAERELAERAELRFPPAVRMATVTGTIDAVEDLLAEFEAPEGGEVIPPRPAPAGAMTASLDEGQDGEDGEVVRALVRAPLAQGVALAVALRAARAVRSAHKRRGAVRIVLDPREL</sequence>
<proteinExistence type="inferred from homology"/>
<accession>A0A2A9D123</accession>
<keyword evidence="5 8" id="KW-0862">Zinc</keyword>
<evidence type="ECO:0000256" key="3">
    <source>
        <dbReference type="ARBA" id="ARBA00022723"/>
    </source>
</evidence>
<comment type="similarity">
    <text evidence="8">Belongs to the helicase family. PriA subfamily.</text>
</comment>
<dbReference type="GO" id="GO:0008270">
    <property type="term" value="F:zinc ion binding"/>
    <property type="evidence" value="ECO:0007669"/>
    <property type="project" value="UniProtKB-UniRule"/>
</dbReference>
<dbReference type="Proteomes" id="UP000224915">
    <property type="component" value="Unassembled WGS sequence"/>
</dbReference>
<evidence type="ECO:0000256" key="4">
    <source>
        <dbReference type="ARBA" id="ARBA00022741"/>
    </source>
</evidence>
<evidence type="ECO:0000256" key="1">
    <source>
        <dbReference type="ARBA" id="ARBA00022515"/>
    </source>
</evidence>
<feature type="binding site" evidence="8">
    <location>
        <position position="427"/>
    </location>
    <ligand>
        <name>Zn(2+)</name>
        <dbReference type="ChEBI" id="CHEBI:29105"/>
        <label>2</label>
    </ligand>
</feature>
<feature type="region of interest" description="Disordered" evidence="9">
    <location>
        <begin position="624"/>
        <end position="647"/>
    </location>
</feature>
<dbReference type="Pfam" id="PF17764">
    <property type="entry name" value="PriA_3primeBD"/>
    <property type="match status" value="1"/>
</dbReference>
<dbReference type="AlphaFoldDB" id="A0A2A9D123"/>
<dbReference type="PANTHER" id="PTHR30580:SF0">
    <property type="entry name" value="PRIMOSOMAL PROTEIN N"/>
    <property type="match status" value="1"/>
</dbReference>
<dbReference type="GO" id="GO:1990077">
    <property type="term" value="C:primosome complex"/>
    <property type="evidence" value="ECO:0007669"/>
    <property type="project" value="UniProtKB-UniRule"/>
</dbReference>
<feature type="binding site" evidence="8">
    <location>
        <position position="457"/>
    </location>
    <ligand>
        <name>Zn(2+)</name>
        <dbReference type="ChEBI" id="CHEBI:29105"/>
        <label>1</label>
    </ligand>
</feature>
<comment type="function">
    <text evidence="8">Initiates the restart of stalled replication forks, which reloads the replicative helicase on sites other than the origin of replication. Recognizes and binds to abandoned replication forks and remodels them to uncover a helicase loading site. Promotes assembly of the primosome at these replication forks.</text>
</comment>
<dbReference type="SUPFAM" id="SSF52540">
    <property type="entry name" value="P-loop containing nucleoside triphosphate hydrolases"/>
    <property type="match status" value="1"/>
</dbReference>
<evidence type="ECO:0000259" key="10">
    <source>
        <dbReference type="Pfam" id="PF17764"/>
    </source>
</evidence>
<keyword evidence="11" id="KW-0378">Hydrolase</keyword>
<gene>
    <name evidence="8" type="primary">priA</name>
    <name evidence="11" type="ORF">ATL40_1220</name>
</gene>
<keyword evidence="4 8" id="KW-0547">Nucleotide-binding</keyword>
<evidence type="ECO:0000256" key="7">
    <source>
        <dbReference type="ARBA" id="ARBA00023125"/>
    </source>
</evidence>
<dbReference type="InterPro" id="IPR041222">
    <property type="entry name" value="PriA_3primeBD"/>
</dbReference>
<organism evidence="11 12">
    <name type="scientific">Serinibacter salmoneus</name>
    <dbReference type="NCBI Taxonomy" id="556530"/>
    <lineage>
        <taxon>Bacteria</taxon>
        <taxon>Bacillati</taxon>
        <taxon>Actinomycetota</taxon>
        <taxon>Actinomycetes</taxon>
        <taxon>Micrococcales</taxon>
        <taxon>Beutenbergiaceae</taxon>
        <taxon>Serinibacter</taxon>
    </lineage>
</organism>
<feature type="binding site" evidence="8">
    <location>
        <position position="442"/>
    </location>
    <ligand>
        <name>Zn(2+)</name>
        <dbReference type="ChEBI" id="CHEBI:29105"/>
        <label>2</label>
    </ligand>
</feature>
<dbReference type="GO" id="GO:0006270">
    <property type="term" value="P:DNA replication initiation"/>
    <property type="evidence" value="ECO:0007669"/>
    <property type="project" value="TreeGrafter"/>
</dbReference>
<feature type="binding site" evidence="8">
    <location>
        <position position="445"/>
    </location>
    <ligand>
        <name>Zn(2+)</name>
        <dbReference type="ChEBI" id="CHEBI:29105"/>
        <label>2</label>
    </ligand>
</feature>
<dbReference type="Gene3D" id="3.40.1440.60">
    <property type="entry name" value="PriA, 3(prime) DNA-binding domain"/>
    <property type="match status" value="1"/>
</dbReference>
<dbReference type="GO" id="GO:0043138">
    <property type="term" value="F:3'-5' DNA helicase activity"/>
    <property type="evidence" value="ECO:0007669"/>
    <property type="project" value="TreeGrafter"/>
</dbReference>
<feature type="binding site" evidence="8">
    <location>
        <position position="424"/>
    </location>
    <ligand>
        <name>Zn(2+)</name>
        <dbReference type="ChEBI" id="CHEBI:29105"/>
        <label>2</label>
    </ligand>
</feature>
<evidence type="ECO:0000256" key="6">
    <source>
        <dbReference type="ARBA" id="ARBA00022840"/>
    </source>
</evidence>
<evidence type="ECO:0000256" key="8">
    <source>
        <dbReference type="HAMAP-Rule" id="MF_00983"/>
    </source>
</evidence>
<dbReference type="RefSeq" id="WP_098468741.1">
    <property type="nucleotide sequence ID" value="NZ_PDJD01000001.1"/>
</dbReference>
<dbReference type="Gene3D" id="3.40.50.300">
    <property type="entry name" value="P-loop containing nucleotide triphosphate hydrolases"/>
    <property type="match status" value="1"/>
</dbReference>
<evidence type="ECO:0000256" key="2">
    <source>
        <dbReference type="ARBA" id="ARBA00022705"/>
    </source>
</evidence>
<keyword evidence="1 8" id="KW-0639">Primosome</keyword>
<evidence type="ECO:0000313" key="11">
    <source>
        <dbReference type="EMBL" id="PFG19652.1"/>
    </source>
</evidence>
<name>A0A2A9D123_9MICO</name>
<dbReference type="PANTHER" id="PTHR30580">
    <property type="entry name" value="PRIMOSOMAL PROTEIN N"/>
    <property type="match status" value="1"/>
</dbReference>
<evidence type="ECO:0000313" key="12">
    <source>
        <dbReference type="Proteomes" id="UP000224915"/>
    </source>
</evidence>
<dbReference type="GO" id="GO:0003677">
    <property type="term" value="F:DNA binding"/>
    <property type="evidence" value="ECO:0007669"/>
    <property type="project" value="UniProtKB-UniRule"/>
</dbReference>
<dbReference type="InterPro" id="IPR005259">
    <property type="entry name" value="PriA"/>
</dbReference>
<evidence type="ECO:0000256" key="5">
    <source>
        <dbReference type="ARBA" id="ARBA00022833"/>
    </source>
</evidence>
<dbReference type="InterPro" id="IPR042115">
    <property type="entry name" value="PriA_3primeBD_sf"/>
</dbReference>
<dbReference type="InterPro" id="IPR027417">
    <property type="entry name" value="P-loop_NTPase"/>
</dbReference>
<keyword evidence="3 8" id="KW-0479">Metal-binding</keyword>
<dbReference type="GO" id="GO:0005524">
    <property type="term" value="F:ATP binding"/>
    <property type="evidence" value="ECO:0007669"/>
    <property type="project" value="UniProtKB-UniRule"/>
</dbReference>
<feature type="domain" description="Primosomal protein N' 3' DNA-binding" evidence="10">
    <location>
        <begin position="18"/>
        <end position="124"/>
    </location>
</feature>
<protein>
    <recommendedName>
        <fullName evidence="8">Probable replication restart protein PriA</fullName>
    </recommendedName>
    <alternativeName>
        <fullName evidence="8">Putative ATP-dependent DNA helicase PriA</fullName>
    </alternativeName>
</protein>
<keyword evidence="11" id="KW-0347">Helicase</keyword>
<dbReference type="GO" id="GO:0006302">
    <property type="term" value="P:double-strand break repair"/>
    <property type="evidence" value="ECO:0007669"/>
    <property type="project" value="InterPro"/>
</dbReference>
<dbReference type="OrthoDB" id="3177118at2"/>
<reference evidence="11 12" key="1">
    <citation type="submission" date="2017-10" db="EMBL/GenBank/DDBJ databases">
        <title>Sequencing the genomes of 1000 actinobacteria strains.</title>
        <authorList>
            <person name="Klenk H.-P."/>
        </authorList>
    </citation>
    <scope>NUCLEOTIDE SEQUENCE [LARGE SCALE GENOMIC DNA]</scope>
    <source>
        <strain evidence="11 12">DSM 21801</strain>
    </source>
</reference>